<dbReference type="GO" id="GO:0003735">
    <property type="term" value="F:structural constituent of ribosome"/>
    <property type="evidence" value="ECO:0007669"/>
    <property type="project" value="InterPro"/>
</dbReference>
<evidence type="ECO:0000256" key="2">
    <source>
        <dbReference type="ARBA" id="ARBA00022980"/>
    </source>
</evidence>
<evidence type="ECO:0000256" key="6">
    <source>
        <dbReference type="HAMAP-Rule" id="MF_00360"/>
    </source>
</evidence>
<dbReference type="PANTHER" id="PTHR21011">
    <property type="entry name" value="MITOCHONDRIAL 28S RIBOSOMAL PROTEIN S6"/>
    <property type="match status" value="1"/>
</dbReference>
<dbReference type="EMBL" id="CP043316">
    <property type="protein sequence ID" value="QEK38409.1"/>
    <property type="molecule type" value="Genomic_DNA"/>
</dbReference>
<dbReference type="RefSeq" id="WP_148971525.1">
    <property type="nucleotide sequence ID" value="NZ_CP043316.1"/>
</dbReference>
<evidence type="ECO:0000256" key="4">
    <source>
        <dbReference type="ARBA" id="ARBA00035104"/>
    </source>
</evidence>
<organism evidence="8 9">
    <name type="scientific">Candidatus Cytomitobacter primus</name>
    <dbReference type="NCBI Taxonomy" id="2066024"/>
    <lineage>
        <taxon>Bacteria</taxon>
        <taxon>Pseudomonadati</taxon>
        <taxon>Pseudomonadota</taxon>
        <taxon>Alphaproteobacteria</taxon>
        <taxon>Holosporales</taxon>
        <taxon>Holosporaceae</taxon>
        <taxon>Candidatus Cytomitobacter</taxon>
    </lineage>
</organism>
<dbReference type="NCBIfam" id="TIGR00166">
    <property type="entry name" value="S6"/>
    <property type="match status" value="1"/>
</dbReference>
<accession>A0A5C0UF57</accession>
<dbReference type="KEGG" id="cpri:FZC34_00540"/>
<dbReference type="Pfam" id="PF01084">
    <property type="entry name" value="Ribosomal_S18"/>
    <property type="match status" value="1"/>
</dbReference>
<dbReference type="SUPFAM" id="SSF46911">
    <property type="entry name" value="Ribosomal protein S18"/>
    <property type="match status" value="1"/>
</dbReference>
<dbReference type="CDD" id="cd00473">
    <property type="entry name" value="bS6"/>
    <property type="match status" value="1"/>
</dbReference>
<evidence type="ECO:0000313" key="8">
    <source>
        <dbReference type="EMBL" id="QEK38409.1"/>
    </source>
</evidence>
<dbReference type="GO" id="GO:1990904">
    <property type="term" value="C:ribonucleoprotein complex"/>
    <property type="evidence" value="ECO:0007669"/>
    <property type="project" value="UniProtKB-KW"/>
</dbReference>
<evidence type="ECO:0000256" key="5">
    <source>
        <dbReference type="ARBA" id="ARBA00035294"/>
    </source>
</evidence>
<dbReference type="Gene3D" id="4.10.640.10">
    <property type="entry name" value="Ribosomal protein S18"/>
    <property type="match status" value="1"/>
</dbReference>
<dbReference type="GO" id="GO:0005840">
    <property type="term" value="C:ribosome"/>
    <property type="evidence" value="ECO:0007669"/>
    <property type="project" value="UniProtKB-KW"/>
</dbReference>
<keyword evidence="3 6" id="KW-0687">Ribonucleoprotein</keyword>
<protein>
    <recommendedName>
        <fullName evidence="5 6">Small ribosomal subunit protein bS6</fullName>
    </recommendedName>
</protein>
<comment type="function">
    <text evidence="4 6">Binds together with bS18 to 16S ribosomal RNA.</text>
</comment>
<gene>
    <name evidence="6 8" type="primary">rpsF</name>
    <name evidence="8" type="ORF">FZC34_00540</name>
</gene>
<dbReference type="PRINTS" id="PR00974">
    <property type="entry name" value="RIBOSOMALS18"/>
</dbReference>
<comment type="similarity">
    <text evidence="7">Belongs to the bacterial ribosomal protein bS18 family.</text>
</comment>
<dbReference type="InterPro" id="IPR036870">
    <property type="entry name" value="Ribosomal_bS18_sf"/>
</dbReference>
<dbReference type="HAMAP" id="MF_00360">
    <property type="entry name" value="Ribosomal_bS6"/>
    <property type="match status" value="1"/>
</dbReference>
<dbReference type="InterPro" id="IPR014717">
    <property type="entry name" value="Transl_elong_EF1B/ribsomal_bS6"/>
</dbReference>
<dbReference type="Proteomes" id="UP000325004">
    <property type="component" value="Chromosome"/>
</dbReference>
<dbReference type="GO" id="GO:0070181">
    <property type="term" value="F:small ribosomal subunit rRNA binding"/>
    <property type="evidence" value="ECO:0007669"/>
    <property type="project" value="TreeGrafter"/>
</dbReference>
<dbReference type="GO" id="GO:0006412">
    <property type="term" value="P:translation"/>
    <property type="evidence" value="ECO:0007669"/>
    <property type="project" value="UniProtKB-UniRule"/>
</dbReference>
<dbReference type="InterPro" id="IPR001648">
    <property type="entry name" value="Ribosomal_bS18"/>
</dbReference>
<keyword evidence="9" id="KW-1185">Reference proteome</keyword>
<dbReference type="InterPro" id="IPR000529">
    <property type="entry name" value="Ribosomal_bS6"/>
</dbReference>
<dbReference type="PANTHER" id="PTHR21011:SF1">
    <property type="entry name" value="SMALL RIBOSOMAL SUBUNIT PROTEIN BS6M"/>
    <property type="match status" value="1"/>
</dbReference>
<comment type="similarity">
    <text evidence="1 6">Belongs to the bacterial ribosomal protein bS6 family.</text>
</comment>
<dbReference type="NCBIfam" id="TIGR00165">
    <property type="entry name" value="S18"/>
    <property type="match status" value="1"/>
</dbReference>
<dbReference type="InterPro" id="IPR035980">
    <property type="entry name" value="Ribosomal_bS6_sf"/>
</dbReference>
<dbReference type="Gene3D" id="3.30.70.60">
    <property type="match status" value="1"/>
</dbReference>
<sequence length="172" mass="19816">MRSYRLVCVLQQILSAEEAQLQVDKITNHLTENNGEIIGVKNFGLMKLAYQMNRNARGHYFIIDFKLDPLKVKSLRSLMSLNDKFLRDIIVILDKESKTLDKISFAADKNRERKLDLIIGESAFLNNLGQFISTYGKILSRHIIGISSKQMRCLSQAIKRARYIGLLPFRIQ</sequence>
<dbReference type="Pfam" id="PF01250">
    <property type="entry name" value="Ribosomal_S6"/>
    <property type="match status" value="1"/>
</dbReference>
<dbReference type="OrthoDB" id="9812702at2"/>
<dbReference type="AlphaFoldDB" id="A0A5C0UF57"/>
<dbReference type="InterPro" id="IPR020814">
    <property type="entry name" value="Ribosomal_S6_plastid/chlpt"/>
</dbReference>
<evidence type="ECO:0000256" key="7">
    <source>
        <dbReference type="RuleBase" id="RU003910"/>
    </source>
</evidence>
<dbReference type="SUPFAM" id="SSF54995">
    <property type="entry name" value="Ribosomal protein S6"/>
    <property type="match status" value="1"/>
</dbReference>
<keyword evidence="2 6" id="KW-0689">Ribosomal protein</keyword>
<keyword evidence="6" id="KW-0694">RNA-binding</keyword>
<keyword evidence="6" id="KW-0699">rRNA-binding</keyword>
<reference evidence="8 9" key="1">
    <citation type="submission" date="2019-08" db="EMBL/GenBank/DDBJ databases">
        <title>Highly reduced genomes of protist endosymbionts show evolutionary convergence.</title>
        <authorList>
            <person name="George E."/>
            <person name="Husnik F."/>
            <person name="Tashyreva D."/>
            <person name="Prokopchuk G."/>
            <person name="Horak A."/>
            <person name="Kwong W.K."/>
            <person name="Lukes J."/>
            <person name="Keeling P.J."/>
        </authorList>
    </citation>
    <scope>NUCLEOTIDE SEQUENCE [LARGE SCALE GENOMIC DNA]</scope>
    <source>
        <strain evidence="8">1604LC</strain>
    </source>
</reference>
<evidence type="ECO:0000313" key="9">
    <source>
        <dbReference type="Proteomes" id="UP000325004"/>
    </source>
</evidence>
<proteinExistence type="inferred from homology"/>
<name>A0A5C0UF57_9PROT</name>
<dbReference type="GO" id="GO:0005737">
    <property type="term" value="C:cytoplasm"/>
    <property type="evidence" value="ECO:0007669"/>
    <property type="project" value="UniProtKB-ARBA"/>
</dbReference>
<evidence type="ECO:0000256" key="1">
    <source>
        <dbReference type="ARBA" id="ARBA00009512"/>
    </source>
</evidence>
<evidence type="ECO:0000256" key="3">
    <source>
        <dbReference type="ARBA" id="ARBA00023274"/>
    </source>
</evidence>